<dbReference type="EMBL" id="APLQ01000014">
    <property type="protein sequence ID" value="ENO14025.1"/>
    <property type="molecule type" value="Genomic_DNA"/>
</dbReference>
<comment type="similarity">
    <text evidence="1">Belongs to the ETF alpha-subunit/FixB family.</text>
</comment>
<dbReference type="PANTHER" id="PTHR43153">
    <property type="entry name" value="ELECTRON TRANSFER FLAVOPROTEIN ALPHA"/>
    <property type="match status" value="1"/>
</dbReference>
<dbReference type="eggNOG" id="COG2025">
    <property type="taxonomic scope" value="Bacteria"/>
</dbReference>
<evidence type="ECO:0000259" key="4">
    <source>
        <dbReference type="Pfam" id="PF00766"/>
    </source>
</evidence>
<sequence length="433" mass="46617">MNDVPRRNPRNEWILRNRLHVQHDELVAAETGPVRGPTGLLRKNPHGVGFIGPQGIKRIDRSSRSTPALSGNTIGARGPSRPAEVTLPLHQVLEPEFYIAAVLDLVGGRLTSHDRDVLGQAQQLARDNEGQGAVVAVVLGESRETGFDTAGADRVIHLNELGGIAFDGYCPEIRMAVLEAIELELAPRYWLFPDSVHGGADLGARLAARLGERPAVHAWKVDREQTLCRGGNQLTDWLRPTGRVLLLAEECARPVDETRHEATHIELASISEVSVSIEDLGQVEVDPATIALDEAEFILSAGNGIRDWAQFHEVASALGATEGASRVAVDAGHMPRYRQVGASGTWVSAQVYIAVGISGAIQHLQGIGQCNKVVAINVDEGCDMVRRADLSVIGDSYTILEALLQLTRAHRQSASSGATSPTVQTDEEARHVA</sequence>
<dbReference type="Gene3D" id="3.40.50.1220">
    <property type="entry name" value="TPP-binding domain"/>
    <property type="match status" value="1"/>
</dbReference>
<evidence type="ECO:0000313" key="6">
    <source>
        <dbReference type="EMBL" id="ENO14025.1"/>
    </source>
</evidence>
<protein>
    <submittedName>
        <fullName evidence="6">Electron transfer flavoprotein subunit alpha/FixB family protein</fullName>
    </submittedName>
</protein>
<feature type="compositionally biased region" description="Polar residues" evidence="3">
    <location>
        <begin position="413"/>
        <end position="424"/>
    </location>
</feature>
<dbReference type="SUPFAM" id="SSF52402">
    <property type="entry name" value="Adenine nucleotide alpha hydrolases-like"/>
    <property type="match status" value="1"/>
</dbReference>
<dbReference type="InterPro" id="IPR014730">
    <property type="entry name" value="ETF_a/b_N"/>
</dbReference>
<dbReference type="InterPro" id="IPR001308">
    <property type="entry name" value="ETF_a/FixB"/>
</dbReference>
<dbReference type="Proteomes" id="UP000013165">
    <property type="component" value="Unassembled WGS sequence"/>
</dbReference>
<dbReference type="RefSeq" id="WP_004582245.1">
    <property type="nucleotide sequence ID" value="NZ_AP028878.1"/>
</dbReference>
<dbReference type="PATRIC" id="fig|626887.3.peg.4318"/>
<evidence type="ECO:0000256" key="2">
    <source>
        <dbReference type="ARBA" id="ARBA00022982"/>
    </source>
</evidence>
<organism evidence="6 7">
    <name type="scientific">Marinobacter nanhaiticus D15-8W</name>
    <dbReference type="NCBI Taxonomy" id="626887"/>
    <lineage>
        <taxon>Bacteria</taxon>
        <taxon>Pseudomonadati</taxon>
        <taxon>Pseudomonadota</taxon>
        <taxon>Gammaproteobacteria</taxon>
        <taxon>Pseudomonadales</taxon>
        <taxon>Marinobacteraceae</taxon>
        <taxon>Marinobacter</taxon>
    </lineage>
</organism>
<dbReference type="InterPro" id="IPR029035">
    <property type="entry name" value="DHS-like_NAD/FAD-binding_dom"/>
</dbReference>
<keyword evidence="2" id="KW-0813">Transport</keyword>
<dbReference type="PANTHER" id="PTHR43153:SF1">
    <property type="entry name" value="ELECTRON TRANSFER FLAVOPROTEIN SUBUNIT ALPHA, MITOCHONDRIAL"/>
    <property type="match status" value="1"/>
</dbReference>
<dbReference type="InterPro" id="IPR014731">
    <property type="entry name" value="ETF_asu_C"/>
</dbReference>
<feature type="domain" description="Electron transfer flavoprotein alpha/beta-subunit N-terminal" evidence="5">
    <location>
        <begin position="107"/>
        <end position="225"/>
    </location>
</feature>
<feature type="region of interest" description="Disordered" evidence="3">
    <location>
        <begin position="413"/>
        <end position="433"/>
    </location>
</feature>
<dbReference type="OrthoDB" id="8584059at2"/>
<evidence type="ECO:0000256" key="1">
    <source>
        <dbReference type="ARBA" id="ARBA00005817"/>
    </source>
</evidence>
<dbReference type="STRING" id="626887.J057_21555"/>
<feature type="region of interest" description="Disordered" evidence="3">
    <location>
        <begin position="61"/>
        <end position="81"/>
    </location>
</feature>
<gene>
    <name evidence="6" type="ORF">J057_21555</name>
</gene>
<dbReference type="InterPro" id="IPR014729">
    <property type="entry name" value="Rossmann-like_a/b/a_fold"/>
</dbReference>
<dbReference type="Pfam" id="PF01012">
    <property type="entry name" value="ETF"/>
    <property type="match status" value="1"/>
</dbReference>
<dbReference type="GO" id="GO:0033539">
    <property type="term" value="P:fatty acid beta-oxidation using acyl-CoA dehydrogenase"/>
    <property type="evidence" value="ECO:0007669"/>
    <property type="project" value="TreeGrafter"/>
</dbReference>
<dbReference type="AlphaFoldDB" id="N6VV19"/>
<feature type="domain" description="Electron transfer flavoprotein alpha subunit C-terminal" evidence="4">
    <location>
        <begin position="292"/>
        <end position="367"/>
    </location>
</feature>
<dbReference type="SUPFAM" id="SSF52467">
    <property type="entry name" value="DHS-like NAD/FAD-binding domain"/>
    <property type="match status" value="1"/>
</dbReference>
<name>N6VV19_9GAMM</name>
<accession>N6VV19</accession>
<dbReference type="Gene3D" id="3.40.50.620">
    <property type="entry name" value="HUPs"/>
    <property type="match status" value="1"/>
</dbReference>
<evidence type="ECO:0000256" key="3">
    <source>
        <dbReference type="SAM" id="MobiDB-lite"/>
    </source>
</evidence>
<dbReference type="Pfam" id="PF00766">
    <property type="entry name" value="ETF_alpha"/>
    <property type="match status" value="1"/>
</dbReference>
<dbReference type="HOGENOM" id="CLU_034178_4_0_6"/>
<keyword evidence="7" id="KW-1185">Reference proteome</keyword>
<keyword evidence="2" id="KW-0249">Electron transport</keyword>
<reference evidence="6 7" key="1">
    <citation type="journal article" date="2013" name="Genome Announc.">
        <title>Genome Sequence of the Polycyclic Aromatic Hydrocarbon-Degrading Bacterium Strain Marinobacter nanhaiticus D15-8WT.</title>
        <authorList>
            <person name="Cui Z."/>
            <person name="Gao W."/>
            <person name="Li Q."/>
            <person name="Xu G."/>
            <person name="Zheng L."/>
        </authorList>
    </citation>
    <scope>NUCLEOTIDE SEQUENCE [LARGE SCALE GENOMIC DNA]</scope>
    <source>
        <strain evidence="6 7">D15-8W</strain>
    </source>
</reference>
<feature type="compositionally biased region" description="Polar residues" evidence="3">
    <location>
        <begin position="64"/>
        <end position="73"/>
    </location>
</feature>
<dbReference type="GO" id="GO:0050660">
    <property type="term" value="F:flavin adenine dinucleotide binding"/>
    <property type="evidence" value="ECO:0007669"/>
    <property type="project" value="InterPro"/>
</dbReference>
<proteinExistence type="inferred from homology"/>
<comment type="caution">
    <text evidence="6">The sequence shown here is derived from an EMBL/GenBank/DDBJ whole genome shotgun (WGS) entry which is preliminary data.</text>
</comment>
<evidence type="ECO:0000313" key="7">
    <source>
        <dbReference type="Proteomes" id="UP000013165"/>
    </source>
</evidence>
<dbReference type="GO" id="GO:0009055">
    <property type="term" value="F:electron transfer activity"/>
    <property type="evidence" value="ECO:0007669"/>
    <property type="project" value="InterPro"/>
</dbReference>
<evidence type="ECO:0000259" key="5">
    <source>
        <dbReference type="Pfam" id="PF01012"/>
    </source>
</evidence>